<reference evidence="3 4" key="1">
    <citation type="submission" date="2022-02" db="EMBL/GenBank/DDBJ databases">
        <title>Paenibacillus sp. MBLB1776 Whole Genome Shotgun Sequencing.</title>
        <authorList>
            <person name="Hwang C.Y."/>
            <person name="Cho E.-S."/>
            <person name="Seo M.-J."/>
        </authorList>
    </citation>
    <scope>NUCLEOTIDE SEQUENCE [LARGE SCALE GENOMIC DNA]</scope>
    <source>
        <strain evidence="3 4">MBLB1776</strain>
    </source>
</reference>
<dbReference type="RefSeq" id="WP_315603184.1">
    <property type="nucleotide sequence ID" value="NZ_CP130318.1"/>
</dbReference>
<protein>
    <submittedName>
        <fullName evidence="3">Uncharacterized protein</fullName>
    </submittedName>
</protein>
<organism evidence="3 4">
    <name type="scientific">Paenibacillus aurantius</name>
    <dbReference type="NCBI Taxonomy" id="2918900"/>
    <lineage>
        <taxon>Bacteria</taxon>
        <taxon>Bacillati</taxon>
        <taxon>Bacillota</taxon>
        <taxon>Bacilli</taxon>
        <taxon>Bacillales</taxon>
        <taxon>Paenibacillaceae</taxon>
        <taxon>Paenibacillus</taxon>
    </lineage>
</organism>
<feature type="compositionally biased region" description="Basic and acidic residues" evidence="1">
    <location>
        <begin position="81"/>
        <end position="91"/>
    </location>
</feature>
<dbReference type="Proteomes" id="UP001305702">
    <property type="component" value="Chromosome"/>
</dbReference>
<evidence type="ECO:0000313" key="4">
    <source>
        <dbReference type="Proteomes" id="UP001305702"/>
    </source>
</evidence>
<evidence type="ECO:0000313" key="3">
    <source>
        <dbReference type="EMBL" id="WNQ09412.1"/>
    </source>
</evidence>
<keyword evidence="2" id="KW-0812">Transmembrane</keyword>
<dbReference type="AlphaFoldDB" id="A0AA96L9C6"/>
<dbReference type="EMBL" id="CP130318">
    <property type="protein sequence ID" value="WNQ09412.1"/>
    <property type="molecule type" value="Genomic_DNA"/>
</dbReference>
<dbReference type="KEGG" id="paun:MJA45_17465"/>
<feature type="region of interest" description="Disordered" evidence="1">
    <location>
        <begin position="54"/>
        <end position="91"/>
    </location>
</feature>
<proteinExistence type="predicted"/>
<gene>
    <name evidence="3" type="ORF">MJA45_17465</name>
</gene>
<keyword evidence="2" id="KW-1133">Transmembrane helix</keyword>
<name>A0AA96L9C6_9BACL</name>
<accession>A0AA96L9C6</accession>
<feature type="transmembrane region" description="Helical" evidence="2">
    <location>
        <begin position="12"/>
        <end position="41"/>
    </location>
</feature>
<evidence type="ECO:0000256" key="2">
    <source>
        <dbReference type="SAM" id="Phobius"/>
    </source>
</evidence>
<keyword evidence="4" id="KW-1185">Reference proteome</keyword>
<sequence>MRRRFSAKDYVIFGLAAVGLIFNVGNFLIPIIVLGGIFLLYKFLPARGMQKAYRTSAYRPTAASPKKRKTSPFRVIPGNKDSMDDKTPKYH</sequence>
<keyword evidence="2" id="KW-0472">Membrane</keyword>
<evidence type="ECO:0000256" key="1">
    <source>
        <dbReference type="SAM" id="MobiDB-lite"/>
    </source>
</evidence>